<feature type="region of interest" description="Disordered" evidence="1">
    <location>
        <begin position="1068"/>
        <end position="1099"/>
    </location>
</feature>
<comment type="caution">
    <text evidence="2">The sequence shown here is derived from an EMBL/GenBank/DDBJ whole genome shotgun (WGS) entry which is preliminary data.</text>
</comment>
<organism evidence="2 3">
    <name type="scientific">Drechslerella dactyloides</name>
    <name type="common">Nematode-trapping fungus</name>
    <name type="synonym">Arthrobotrys dactyloides</name>
    <dbReference type="NCBI Taxonomy" id="74499"/>
    <lineage>
        <taxon>Eukaryota</taxon>
        <taxon>Fungi</taxon>
        <taxon>Dikarya</taxon>
        <taxon>Ascomycota</taxon>
        <taxon>Pezizomycotina</taxon>
        <taxon>Orbiliomycetes</taxon>
        <taxon>Orbiliales</taxon>
        <taxon>Orbiliaceae</taxon>
        <taxon>Drechslerella</taxon>
    </lineage>
</organism>
<evidence type="ECO:0000313" key="2">
    <source>
        <dbReference type="EMBL" id="KAJ6261081.1"/>
    </source>
</evidence>
<dbReference type="AlphaFoldDB" id="A0AAD6IYY9"/>
<dbReference type="EMBL" id="JAQGDS010000004">
    <property type="protein sequence ID" value="KAJ6261081.1"/>
    <property type="molecule type" value="Genomic_DNA"/>
</dbReference>
<name>A0AAD6IYY9_DREDA</name>
<proteinExistence type="predicted"/>
<accession>A0AAD6IYY9</accession>
<feature type="region of interest" description="Disordered" evidence="1">
    <location>
        <begin position="374"/>
        <end position="394"/>
    </location>
</feature>
<keyword evidence="3" id="KW-1185">Reference proteome</keyword>
<feature type="region of interest" description="Disordered" evidence="1">
    <location>
        <begin position="90"/>
        <end position="110"/>
    </location>
</feature>
<gene>
    <name evidence="2" type="ORF">Dda_3746</name>
</gene>
<reference evidence="2" key="1">
    <citation type="submission" date="2023-01" db="EMBL/GenBank/DDBJ databases">
        <title>The chitinases involved in constricting ring structure development in the nematode-trapping fungus Drechslerella dactyloides.</title>
        <authorList>
            <person name="Wang R."/>
            <person name="Zhang L."/>
            <person name="Tang P."/>
            <person name="Li S."/>
            <person name="Liang L."/>
        </authorList>
    </citation>
    <scope>NUCLEOTIDE SEQUENCE</scope>
    <source>
        <strain evidence="2">YMF1.00031</strain>
    </source>
</reference>
<evidence type="ECO:0000256" key="1">
    <source>
        <dbReference type="SAM" id="MobiDB-lite"/>
    </source>
</evidence>
<dbReference type="Proteomes" id="UP001221413">
    <property type="component" value="Unassembled WGS sequence"/>
</dbReference>
<protein>
    <submittedName>
        <fullName evidence="2">Uncharacterized protein</fullName>
    </submittedName>
</protein>
<evidence type="ECO:0000313" key="3">
    <source>
        <dbReference type="Proteomes" id="UP001221413"/>
    </source>
</evidence>
<sequence>MSSESLHFSFASKNCTLILDAGGSPSDSDLDSPKPYTIAEDFTFDTPACYIYAEDIVLSTDLKLPGKVLGLFCNTLTVASTIDPKTKKPVPTTINVSGEDGVSNATDDDARNGGDGGNVYLYVENMDDSILQNLRIVSNGGNGATGMDNAGGLGGPGGNGGNGGEIQVVFGSVFSDIGVRAYNGTSQPWVMQVKTLVDSIMPAIKLKQLSDSVTFGYSDSQVTSWDGTLDDYSTYVDDVQKLQASLALLFSPPIDSGGDPSDETLDLAQQLSDSIQTLVDSPNAPTAVPDSTEDIETLETAIDSFIKIGGNKKEAEVISALSSVKSVREPTSKTSDLNSAIDSIVQTSLGLLEQLVVFITHSWVEANAGRKGMGGISSHDAASPNGPAGTDGTPGYSKAKYLGLDGRVEDSDVDIAYAFPEQCRMLLNIADYYYFVSDQKSWTAAARLYDRISKRLSFIEKLTQDSKIAKAYSSLEADDRITYHPLSEIQSVYSTAQGRLNQLKLGHDMFGHSDSWVPRLSAAYYKDRVDTMLQQLGKLETAVDLYVKEHKDDTKQRTQAQVGIQNSSGALSNAQDRIQLLSGPGGILRSYERQIATYAPLLGPARDAVLDAIKNVTKDIQNNININPEDIISAFTMLAMCPSKVMAAAEFGQELFKATTTVAGDDGVDVNKSYVIKQLNTCSDTLASLNEAFKQNTDGTIDLDDPGASIVLAQKDDIDSLMEKFAKAIPKSDSDAVNEAFQTYTTLISKRNTAVMEYNCSLQLLAQAISDKQDYERQTKKWGEVLLTLPTDLPAIVLWLRKSRDDLRFQIMQRLNFQSRAIWFWGLSPIAVMNSPGPLMDSADLIGDQNKLDSATEDSISFLANNNMQALPPPGKPGAFYQISDEDLESLKSHFTTVSEPPGKVYSTTITIAPGDIPDIATGRNIRLTEVRVWLVGVKSKVPAGPLGDQLFSLNVIHNGTETIQDTLSRETSFTHDPVIVSFEYYCNKVKSYRDCLADNVAGVEGLGGDYNGSNYHNNINAPIGPYADWTITIATDDKSNRGLDLSGVTAGYFEFAVRKQGKPPVFRAAASAHGHGGKERSKHKVDRGNRFNAKSRQI</sequence>